<sequence>MALQTYLYFKGNCREAIEFYSKVFETEEPQIMLFGNMPVDDDFARNEEMENLILHAELKIKDSRIMLSDVPPGMPFVIGNNISLFVSSRDMDEIKLFFNRLKVDGNVIMELEETAWSKCYGLVEDKFGVRWQLSYDKE</sequence>
<dbReference type="Gene3D" id="3.10.180.10">
    <property type="entry name" value="2,3-Dihydroxybiphenyl 1,2-Dioxygenase, domain 1"/>
    <property type="match status" value="1"/>
</dbReference>
<evidence type="ECO:0000313" key="2">
    <source>
        <dbReference type="EMBL" id="OPJ60196.1"/>
    </source>
</evidence>
<dbReference type="OrthoDB" id="9795306at2"/>
<comment type="caution">
    <text evidence="2">The sequence shown here is derived from an EMBL/GenBank/DDBJ whole genome shotgun (WGS) entry which is preliminary data.</text>
</comment>
<dbReference type="AlphaFoldDB" id="A0A1V4IJU9"/>
<name>A0A1V4IJU9_9CLOT</name>
<dbReference type="PANTHER" id="PTHR33990">
    <property type="entry name" value="PROTEIN YJDN-RELATED"/>
    <property type="match status" value="1"/>
</dbReference>
<dbReference type="PANTHER" id="PTHR33990:SF1">
    <property type="entry name" value="PROTEIN YJDN"/>
    <property type="match status" value="1"/>
</dbReference>
<dbReference type="InterPro" id="IPR028973">
    <property type="entry name" value="PhnB-like"/>
</dbReference>
<dbReference type="EMBL" id="MZGV01000034">
    <property type="protein sequence ID" value="OPJ60196.1"/>
    <property type="molecule type" value="Genomic_DNA"/>
</dbReference>
<evidence type="ECO:0000313" key="3">
    <source>
        <dbReference type="Proteomes" id="UP000190080"/>
    </source>
</evidence>
<feature type="domain" description="PhnB-like" evidence="1">
    <location>
        <begin position="4"/>
        <end position="133"/>
    </location>
</feature>
<dbReference type="InterPro" id="IPR029068">
    <property type="entry name" value="Glyas_Bleomycin-R_OHBP_Dase"/>
</dbReference>
<dbReference type="Proteomes" id="UP000190080">
    <property type="component" value="Unassembled WGS sequence"/>
</dbReference>
<dbReference type="Pfam" id="PF06983">
    <property type="entry name" value="3-dmu-9_3-mt"/>
    <property type="match status" value="1"/>
</dbReference>
<proteinExistence type="predicted"/>
<protein>
    <recommendedName>
        <fullName evidence="1">PhnB-like domain-containing protein</fullName>
    </recommendedName>
</protein>
<dbReference type="RefSeq" id="WP_079425727.1">
    <property type="nucleotide sequence ID" value="NZ_MZGV01000034.1"/>
</dbReference>
<gene>
    <name evidence="2" type="ORF">CLORY_29170</name>
</gene>
<accession>A0A1V4IJU9</accession>
<keyword evidence="3" id="KW-1185">Reference proteome</keyword>
<evidence type="ECO:0000259" key="1">
    <source>
        <dbReference type="Pfam" id="PF06983"/>
    </source>
</evidence>
<organism evidence="2 3">
    <name type="scientific">Clostridium oryzae</name>
    <dbReference type="NCBI Taxonomy" id="1450648"/>
    <lineage>
        <taxon>Bacteria</taxon>
        <taxon>Bacillati</taxon>
        <taxon>Bacillota</taxon>
        <taxon>Clostridia</taxon>
        <taxon>Eubacteriales</taxon>
        <taxon>Clostridiaceae</taxon>
        <taxon>Clostridium</taxon>
    </lineage>
</organism>
<dbReference type="SUPFAM" id="SSF54593">
    <property type="entry name" value="Glyoxalase/Bleomycin resistance protein/Dihydroxybiphenyl dioxygenase"/>
    <property type="match status" value="1"/>
</dbReference>
<reference evidence="2 3" key="1">
    <citation type="submission" date="2017-03" db="EMBL/GenBank/DDBJ databases">
        <title>Genome sequence of Clostridium oryzae DSM 28571.</title>
        <authorList>
            <person name="Poehlein A."/>
            <person name="Daniel R."/>
        </authorList>
    </citation>
    <scope>NUCLEOTIDE SEQUENCE [LARGE SCALE GENOMIC DNA]</scope>
    <source>
        <strain evidence="2 3">DSM 28571</strain>
    </source>
</reference>
<dbReference type="STRING" id="1450648.CLORY_29170"/>
<dbReference type="CDD" id="cd06588">
    <property type="entry name" value="PhnB_like"/>
    <property type="match status" value="1"/>
</dbReference>